<dbReference type="EMBL" id="MN013084">
    <property type="protein sequence ID" value="QEG13169.1"/>
    <property type="molecule type" value="Genomic_DNA"/>
</dbReference>
<dbReference type="Proteomes" id="UP000325316">
    <property type="component" value="Segment"/>
</dbReference>
<keyword evidence="1" id="KW-0472">Membrane</keyword>
<evidence type="ECO:0000313" key="2">
    <source>
        <dbReference type="EMBL" id="QEG13169.1"/>
    </source>
</evidence>
<reference evidence="2 3" key="1">
    <citation type="submission" date="2019-04" db="EMBL/GenBank/DDBJ databases">
        <authorList>
            <person name="Anderson K.J."/>
            <person name="Thurgood T.L."/>
            <person name="Sharma R."/>
            <person name="Arens D.K."/>
            <person name="Kruger J.L."/>
            <person name="Thompson D.W."/>
            <person name="Casjens S."/>
            <person name="Grose J.H."/>
        </authorList>
    </citation>
    <scope>NUCLEOTIDE SEQUENCE [LARGE SCALE GENOMIC DNA]</scope>
</reference>
<gene>
    <name evidence="2" type="ORF">KAALPHA_132</name>
</gene>
<feature type="transmembrane region" description="Helical" evidence="1">
    <location>
        <begin position="15"/>
        <end position="35"/>
    </location>
</feature>
<evidence type="ECO:0000313" key="3">
    <source>
        <dbReference type="Proteomes" id="UP000325316"/>
    </source>
</evidence>
<protein>
    <submittedName>
        <fullName evidence="2">Uncharacterized protein</fullName>
    </submittedName>
</protein>
<keyword evidence="1" id="KW-0812">Transmembrane</keyword>
<keyword evidence="1" id="KW-1133">Transmembrane helix</keyword>
<proteinExistence type="predicted"/>
<name>A0A5B9NHQ4_9CAUD</name>
<accession>A0A5B9NHQ4</accession>
<sequence length="42" mass="4600">MAQEFPSASGSARTLIVTGFTALGLDLFTGTRSYFTQRTRRS</sequence>
<organism evidence="2 3">
    <name type="scientific">Klebsiella phage vB_KaeM_KaAlpha</name>
    <dbReference type="NCBI Taxonomy" id="2591367"/>
    <lineage>
        <taxon>Viruses</taxon>
        <taxon>Duplodnaviria</taxon>
        <taxon>Heunggongvirae</taxon>
        <taxon>Uroviricota</taxon>
        <taxon>Caudoviricetes</taxon>
        <taxon>Pantevenvirales</taxon>
        <taxon>Straboviridae</taxon>
        <taxon>Tevenvirinae</taxon>
        <taxon>Karamvirus</taxon>
        <taxon>Karamvirus pg7</taxon>
    </lineage>
</organism>
<evidence type="ECO:0000256" key="1">
    <source>
        <dbReference type="SAM" id="Phobius"/>
    </source>
</evidence>